<feature type="compositionally biased region" description="Basic and acidic residues" evidence="2">
    <location>
        <begin position="517"/>
        <end position="536"/>
    </location>
</feature>
<feature type="region of interest" description="Disordered" evidence="2">
    <location>
        <begin position="491"/>
        <end position="588"/>
    </location>
</feature>
<sequence>MKHSFPSLKMTGNNTMVSIPMPSRVHKRSSSQFYSETTQNSTINSKDFDLAKSSELSFTNSLHYSSTRKGSDTLLVAEFQRLDKELEIKEVELEGLRHLNSSQQYLCEKEYEIYRWYLEELALSLLHKDKGISNRIIKGITGFLKVAKKSFSAKPIEESQPKKRHKENSSQTEEIDDKEEIRFCSTPELNFIRDLSGKLQNVRFSKITKKLCDLYDSICKMHTEVPISPTELPDGYDFDEYKAAKLLEANIHDFHSKLTVTFSKGQPKQNANGNDKETQTDTADRKESKKGKDPLLQDKEIDTELLKQKYNHLISENKRLEDVINKMKHNLQDIEKKFNDNEFEAFQAKNKQTAIEEELKASKERNSLLSNKLIDKDKVLKAMRAEINDFKVKLIGKRNKLSSLRDNLFQTTVHLRIAEEKLKQIEDSWQKKFGGPYHFLEIDANEIIKKYKIFKIGQSDEEIDAKASEIEAPDWDSGDIDFSDLRKMNEGYRKTSQNYPKASRATRYKGNAPSARAENEGKEPGEGKKEDVEASNRRKVPNGQKGKYNGNLGILQNESEEEEEDEREENRSKNDARSRENSKQERRVVYDNISAKSQGIGLKSAGNSEGQKAAESANDTIESQRGVLQSKDKGRNVSQSAIQTHLSKTEFSNSIRNEETVQDSEIESEIDDFPQAQALRKQEKELIANLNDLEKKFLDSLSYDQQILYKAYKESLDHFKLAQKLSNIKIFSKYTQFNLSEFSLSSPQSRKARETSSSPSKIRRSRLEGDTIIGPTMVVIHRPTLSENFSREYEGLIGNDQIKLPPLVISIFSSEAEAQNLSPRVKSELIKCFEGHDERKCETECIHLKRAMMIRQKCRGVPYPLKKTLINDLN</sequence>
<feature type="region of interest" description="Disordered" evidence="2">
    <location>
        <begin position="262"/>
        <end position="296"/>
    </location>
</feature>
<proteinExistence type="predicted"/>
<feature type="region of interest" description="Disordered" evidence="2">
    <location>
        <begin position="155"/>
        <end position="177"/>
    </location>
</feature>
<feature type="compositionally biased region" description="Polar residues" evidence="2">
    <location>
        <begin position="617"/>
        <end position="627"/>
    </location>
</feature>
<accession>A0AAU9IY67</accession>
<feature type="coiled-coil region" evidence="1">
    <location>
        <begin position="310"/>
        <end position="337"/>
    </location>
</feature>
<feature type="compositionally biased region" description="Polar residues" evidence="2">
    <location>
        <begin position="262"/>
        <end position="273"/>
    </location>
</feature>
<comment type="caution">
    <text evidence="3">The sequence shown here is derived from an EMBL/GenBank/DDBJ whole genome shotgun (WGS) entry which is preliminary data.</text>
</comment>
<feature type="compositionally biased region" description="Acidic residues" evidence="2">
    <location>
        <begin position="558"/>
        <end position="567"/>
    </location>
</feature>
<evidence type="ECO:0000313" key="4">
    <source>
        <dbReference type="Proteomes" id="UP001162131"/>
    </source>
</evidence>
<protein>
    <submittedName>
        <fullName evidence="3">Uncharacterized protein</fullName>
    </submittedName>
</protein>
<organism evidence="3 4">
    <name type="scientific">Blepharisma stoltei</name>
    <dbReference type="NCBI Taxonomy" id="1481888"/>
    <lineage>
        <taxon>Eukaryota</taxon>
        <taxon>Sar</taxon>
        <taxon>Alveolata</taxon>
        <taxon>Ciliophora</taxon>
        <taxon>Postciliodesmatophora</taxon>
        <taxon>Heterotrichea</taxon>
        <taxon>Heterotrichida</taxon>
        <taxon>Blepharismidae</taxon>
        <taxon>Blepharisma</taxon>
    </lineage>
</organism>
<gene>
    <name evidence="3" type="ORF">BSTOLATCC_MIC25068</name>
</gene>
<feature type="region of interest" description="Disordered" evidence="2">
    <location>
        <begin position="600"/>
        <end position="636"/>
    </location>
</feature>
<feature type="compositionally biased region" description="Basic and acidic residues" evidence="2">
    <location>
        <begin position="274"/>
        <end position="296"/>
    </location>
</feature>
<dbReference type="Proteomes" id="UP001162131">
    <property type="component" value="Unassembled WGS sequence"/>
</dbReference>
<keyword evidence="1" id="KW-0175">Coiled coil</keyword>
<evidence type="ECO:0000256" key="2">
    <source>
        <dbReference type="SAM" id="MobiDB-lite"/>
    </source>
</evidence>
<feature type="compositionally biased region" description="Basic and acidic residues" evidence="2">
    <location>
        <begin position="568"/>
        <end position="588"/>
    </location>
</feature>
<evidence type="ECO:0000256" key="1">
    <source>
        <dbReference type="SAM" id="Coils"/>
    </source>
</evidence>
<dbReference type="EMBL" id="CAJZBQ010000024">
    <property type="protein sequence ID" value="CAG9319823.1"/>
    <property type="molecule type" value="Genomic_DNA"/>
</dbReference>
<name>A0AAU9IY67_9CILI</name>
<dbReference type="AlphaFoldDB" id="A0AAU9IY67"/>
<reference evidence="3" key="1">
    <citation type="submission" date="2021-09" db="EMBL/GenBank/DDBJ databases">
        <authorList>
            <consortium name="AG Swart"/>
            <person name="Singh M."/>
            <person name="Singh A."/>
            <person name="Seah K."/>
            <person name="Emmerich C."/>
        </authorList>
    </citation>
    <scope>NUCLEOTIDE SEQUENCE</scope>
    <source>
        <strain evidence="3">ATCC30299</strain>
    </source>
</reference>
<keyword evidence="4" id="KW-1185">Reference proteome</keyword>
<evidence type="ECO:0000313" key="3">
    <source>
        <dbReference type="EMBL" id="CAG9319823.1"/>
    </source>
</evidence>
<feature type="region of interest" description="Disordered" evidence="2">
    <location>
        <begin position="1"/>
        <end position="23"/>
    </location>
</feature>